<sequence>MSGSGRKTSSKWDSRDETECTSYSLAGRDGSKWSYLDSNDMLKPRMGFSCKEPFSGGRGSSKEDVTNKDSRVLDAANAQDTDGTYSMGTSPGSEDCKNKYSQSPKNGCSRSNRSRSRSRSPQRNFRRDSGINDRYMKKPCRDFAAGKCRRGSQCHFLHHDNQNYDDSWESRHRHDGSPRYSTPYESGDYSRTSGRSNETCINYAKGRCRMGASCKYVHHDNSDRFSKVSVDESTREREIDRRHSKSSFEHGGRHGTNQNGDIPCKFFAFGNCRNGKHCRFSHDRQACGSPYRRSGDDRLRSSQGGDQALDRPILSDEVSPNGRLRDDRWDLDVSMADENKVWGGSKQNDLVVVSNIAKLVEDNKKFMGTPEPVFTAWPINDGWDHSLDKNRVHGESPFSSDMKEANWTEKNDSSNVHTSQSVGADIWPGNEKMSPDWNYGMGSSSHIKKEHGQSKQQVVPGQVFRQNINDLLSSSCLSVGQSQGAAAVVPLRVRTVDGIQNQEVAAEKKYIVEPNIQDVNLSQVGSRNPLTQDMVSKEQLTQLTNLSASLAHILGAGQHLPQLYANSISLDAKDTPLLSKTEGSGNPVSILIKPDPAVGFQKQCGPICNSREPNNANNANGVPRTFSPSKNIPKDTAEIPSLLSKLGQHFNDSKAAFSEEQFVKSEHSVQLQKSENVEVNKQNKVVAEEKQSSPCENKIREENGPMENLDQNSGPDEAKKIKDVKGIRAFKFSLVEFVKELLKPTWKDGKITKEDYKAIVKKVTDKVTGTVQRAHIPQTQEKIDRYLSLSKPKVNKLIQAYVEKVQKV</sequence>
<protein>
    <recommendedName>
        <fullName evidence="6">C3H1-type domain-containing protein</fullName>
    </recommendedName>
</protein>
<feature type="compositionally biased region" description="Basic and acidic residues" evidence="5">
    <location>
        <begin position="60"/>
        <end position="72"/>
    </location>
</feature>
<evidence type="ECO:0000313" key="8">
    <source>
        <dbReference type="Proteomes" id="UP001603857"/>
    </source>
</evidence>
<dbReference type="GO" id="GO:0008270">
    <property type="term" value="F:zinc ion binding"/>
    <property type="evidence" value="ECO:0007669"/>
    <property type="project" value="UniProtKB-KW"/>
</dbReference>
<dbReference type="SMART" id="SM00356">
    <property type="entry name" value="ZnF_C3H1"/>
    <property type="match status" value="3"/>
</dbReference>
<evidence type="ECO:0000256" key="4">
    <source>
        <dbReference type="PROSITE-ProRule" id="PRU00723"/>
    </source>
</evidence>
<feature type="compositionally biased region" description="Polar residues" evidence="5">
    <location>
        <begin position="78"/>
        <end position="92"/>
    </location>
</feature>
<dbReference type="AlphaFoldDB" id="A0ABD1N4A6"/>
<gene>
    <name evidence="7" type="ORF">Fmac_004215</name>
</gene>
<feature type="region of interest" description="Disordered" evidence="5">
    <location>
        <begin position="686"/>
        <end position="717"/>
    </location>
</feature>
<evidence type="ECO:0000313" key="7">
    <source>
        <dbReference type="EMBL" id="KAL2342930.1"/>
    </source>
</evidence>
<feature type="region of interest" description="Disordered" evidence="5">
    <location>
        <begin position="289"/>
        <end position="321"/>
    </location>
</feature>
<dbReference type="InterPro" id="IPR041367">
    <property type="entry name" value="Znf-CCCH_4"/>
</dbReference>
<keyword evidence="3 4" id="KW-0862">Zinc</keyword>
<keyword evidence="8" id="KW-1185">Reference proteome</keyword>
<feature type="region of interest" description="Disordered" evidence="5">
    <location>
        <begin position="409"/>
        <end position="430"/>
    </location>
</feature>
<accession>A0ABD1N4A6</accession>
<feature type="domain" description="C3H1-type" evidence="6">
    <location>
        <begin position="194"/>
        <end position="221"/>
    </location>
</feature>
<feature type="compositionally biased region" description="Polar residues" evidence="5">
    <location>
        <begin position="179"/>
        <end position="195"/>
    </location>
</feature>
<dbReference type="InterPro" id="IPR052650">
    <property type="entry name" value="Zinc_finger_CCCH"/>
</dbReference>
<dbReference type="InterPro" id="IPR036855">
    <property type="entry name" value="Znf_CCCH_sf"/>
</dbReference>
<keyword evidence="2 4" id="KW-0863">Zinc-finger</keyword>
<feature type="zinc finger region" description="C3H1-type" evidence="4">
    <location>
        <begin position="194"/>
        <end position="221"/>
    </location>
</feature>
<feature type="region of interest" description="Disordered" evidence="5">
    <location>
        <begin position="228"/>
        <end position="255"/>
    </location>
</feature>
<dbReference type="Pfam" id="PF00642">
    <property type="entry name" value="zf-CCCH"/>
    <property type="match status" value="1"/>
</dbReference>
<feature type="region of interest" description="Disordered" evidence="5">
    <location>
        <begin position="1"/>
        <end position="133"/>
    </location>
</feature>
<feature type="zinc finger region" description="C3H1-type" evidence="4">
    <location>
        <begin position="134"/>
        <end position="161"/>
    </location>
</feature>
<evidence type="ECO:0000256" key="3">
    <source>
        <dbReference type="ARBA" id="ARBA00022833"/>
    </source>
</evidence>
<feature type="region of interest" description="Disordered" evidence="5">
    <location>
        <begin position="611"/>
        <end position="632"/>
    </location>
</feature>
<feature type="domain" description="C3H1-type" evidence="6">
    <location>
        <begin position="258"/>
        <end position="285"/>
    </location>
</feature>
<name>A0ABD1N4A6_9FABA</name>
<dbReference type="Proteomes" id="UP001603857">
    <property type="component" value="Unassembled WGS sequence"/>
</dbReference>
<feature type="compositionally biased region" description="Basic and acidic residues" evidence="5">
    <location>
        <begin position="162"/>
        <end position="177"/>
    </location>
</feature>
<dbReference type="EMBL" id="JBGMDY010000002">
    <property type="protein sequence ID" value="KAL2342930.1"/>
    <property type="molecule type" value="Genomic_DNA"/>
</dbReference>
<feature type="compositionally biased region" description="Basic and acidic residues" evidence="5">
    <location>
        <begin position="686"/>
        <end position="703"/>
    </location>
</feature>
<feature type="compositionally biased region" description="Polar residues" evidence="5">
    <location>
        <begin position="413"/>
        <end position="422"/>
    </location>
</feature>
<dbReference type="Gene3D" id="3.30.1370.210">
    <property type="match status" value="1"/>
</dbReference>
<comment type="caution">
    <text evidence="7">The sequence shown here is derived from an EMBL/GenBank/DDBJ whole genome shotgun (WGS) entry which is preliminary data.</text>
</comment>
<keyword evidence="1 4" id="KW-0479">Metal-binding</keyword>
<dbReference type="PROSITE" id="PS50103">
    <property type="entry name" value="ZF_C3H1"/>
    <property type="match status" value="3"/>
</dbReference>
<feature type="compositionally biased region" description="Polar residues" evidence="5">
    <location>
        <begin position="99"/>
        <end position="108"/>
    </location>
</feature>
<dbReference type="PANTHER" id="PTHR36886">
    <property type="entry name" value="PROTEIN FRIGIDA-ESSENTIAL 1"/>
    <property type="match status" value="1"/>
</dbReference>
<feature type="zinc finger region" description="C3H1-type" evidence="4">
    <location>
        <begin position="258"/>
        <end position="285"/>
    </location>
</feature>
<dbReference type="SUPFAM" id="SSF90229">
    <property type="entry name" value="CCCH zinc finger"/>
    <property type="match status" value="1"/>
</dbReference>
<evidence type="ECO:0000259" key="6">
    <source>
        <dbReference type="PROSITE" id="PS50103"/>
    </source>
</evidence>
<organism evidence="7 8">
    <name type="scientific">Flemingia macrophylla</name>
    <dbReference type="NCBI Taxonomy" id="520843"/>
    <lineage>
        <taxon>Eukaryota</taxon>
        <taxon>Viridiplantae</taxon>
        <taxon>Streptophyta</taxon>
        <taxon>Embryophyta</taxon>
        <taxon>Tracheophyta</taxon>
        <taxon>Spermatophyta</taxon>
        <taxon>Magnoliopsida</taxon>
        <taxon>eudicotyledons</taxon>
        <taxon>Gunneridae</taxon>
        <taxon>Pentapetalae</taxon>
        <taxon>rosids</taxon>
        <taxon>fabids</taxon>
        <taxon>Fabales</taxon>
        <taxon>Fabaceae</taxon>
        <taxon>Papilionoideae</taxon>
        <taxon>50 kb inversion clade</taxon>
        <taxon>NPAAA clade</taxon>
        <taxon>indigoferoid/millettioid clade</taxon>
        <taxon>Phaseoleae</taxon>
        <taxon>Flemingia</taxon>
    </lineage>
</organism>
<dbReference type="Pfam" id="PF18044">
    <property type="entry name" value="zf-CCCH_4"/>
    <property type="match status" value="1"/>
</dbReference>
<dbReference type="Pfam" id="PF14608">
    <property type="entry name" value="zf-CCCH_2"/>
    <property type="match status" value="1"/>
</dbReference>
<dbReference type="PANTHER" id="PTHR36886:SF8">
    <property type="entry name" value="ZINC FINGER CCCH DOMAIN-CONTAINING PROTEIN 38"/>
    <property type="match status" value="1"/>
</dbReference>
<feature type="region of interest" description="Disordered" evidence="5">
    <location>
        <begin position="162"/>
        <end position="195"/>
    </location>
</feature>
<dbReference type="Gene3D" id="4.10.1000.10">
    <property type="entry name" value="Zinc finger, CCCH-type"/>
    <property type="match status" value="1"/>
</dbReference>
<proteinExistence type="predicted"/>
<dbReference type="InterPro" id="IPR000571">
    <property type="entry name" value="Znf_CCCH"/>
</dbReference>
<feature type="domain" description="C3H1-type" evidence="6">
    <location>
        <begin position="134"/>
        <end position="161"/>
    </location>
</feature>
<evidence type="ECO:0000256" key="5">
    <source>
        <dbReference type="SAM" id="MobiDB-lite"/>
    </source>
</evidence>
<evidence type="ECO:0000256" key="2">
    <source>
        <dbReference type="ARBA" id="ARBA00022771"/>
    </source>
</evidence>
<evidence type="ECO:0000256" key="1">
    <source>
        <dbReference type="ARBA" id="ARBA00022723"/>
    </source>
</evidence>
<reference evidence="7 8" key="1">
    <citation type="submission" date="2024-08" db="EMBL/GenBank/DDBJ databases">
        <title>Insights into the chromosomal genome structure of Flemingia macrophylla.</title>
        <authorList>
            <person name="Ding Y."/>
            <person name="Zhao Y."/>
            <person name="Bi W."/>
            <person name="Wu M."/>
            <person name="Zhao G."/>
            <person name="Gong Y."/>
            <person name="Li W."/>
            <person name="Zhang P."/>
        </authorList>
    </citation>
    <scope>NUCLEOTIDE SEQUENCE [LARGE SCALE GENOMIC DNA]</scope>
    <source>
        <strain evidence="7">DYQJB</strain>
        <tissue evidence="7">Leaf</tissue>
    </source>
</reference>
<feature type="compositionally biased region" description="Basic and acidic residues" evidence="5">
    <location>
        <begin position="228"/>
        <end position="252"/>
    </location>
</feature>